<dbReference type="SUPFAM" id="SSF49265">
    <property type="entry name" value="Fibronectin type III"/>
    <property type="match status" value="4"/>
</dbReference>
<dbReference type="PANTHER" id="PTHR46708">
    <property type="entry name" value="TENASCIN"/>
    <property type="match status" value="1"/>
</dbReference>
<dbReference type="InterPro" id="IPR036116">
    <property type="entry name" value="FN3_sf"/>
</dbReference>
<dbReference type="InterPro" id="IPR050991">
    <property type="entry name" value="ECM_Regulatory_Proteins"/>
</dbReference>
<dbReference type="SMART" id="SM00060">
    <property type="entry name" value="FN3"/>
    <property type="match status" value="8"/>
</dbReference>
<evidence type="ECO:0000256" key="1">
    <source>
        <dbReference type="ARBA" id="ARBA00022737"/>
    </source>
</evidence>
<dbReference type="EMBL" id="LCBP01000008">
    <property type="protein sequence ID" value="KKS13332.1"/>
    <property type="molecule type" value="Genomic_DNA"/>
</dbReference>
<feature type="domain" description="Fibronectin type-III" evidence="2">
    <location>
        <begin position="704"/>
        <end position="802"/>
    </location>
</feature>
<dbReference type="Gene3D" id="2.60.40.10">
    <property type="entry name" value="Immunoglobulins"/>
    <property type="match status" value="4"/>
</dbReference>
<dbReference type="Pfam" id="PF01471">
    <property type="entry name" value="PG_binding_1"/>
    <property type="match status" value="1"/>
</dbReference>
<organism evidence="3 4">
    <name type="scientific">Candidatus Magasanikbacteria bacterium GW2011_GWA2_41_55</name>
    <dbReference type="NCBI Taxonomy" id="1619038"/>
    <lineage>
        <taxon>Bacteria</taxon>
        <taxon>Candidatus Magasanikiibacteriota</taxon>
    </lineage>
</organism>
<dbReference type="PROSITE" id="PS50853">
    <property type="entry name" value="FN3"/>
    <property type="match status" value="5"/>
</dbReference>
<feature type="domain" description="Fibronectin type-III" evidence="2">
    <location>
        <begin position="888"/>
        <end position="977"/>
    </location>
</feature>
<dbReference type="InterPro" id="IPR036366">
    <property type="entry name" value="PGBDSf"/>
</dbReference>
<dbReference type="SUPFAM" id="SSF47090">
    <property type="entry name" value="PGBD-like"/>
    <property type="match status" value="1"/>
</dbReference>
<name>A0A0G0WML9_9BACT</name>
<feature type="domain" description="Fibronectin type-III" evidence="2">
    <location>
        <begin position="1166"/>
        <end position="1253"/>
    </location>
</feature>
<reference evidence="3 4" key="1">
    <citation type="journal article" date="2015" name="Nature">
        <title>rRNA introns, odd ribosomes, and small enigmatic genomes across a large radiation of phyla.</title>
        <authorList>
            <person name="Brown C.T."/>
            <person name="Hug L.A."/>
            <person name="Thomas B.C."/>
            <person name="Sharon I."/>
            <person name="Castelle C.J."/>
            <person name="Singh A."/>
            <person name="Wilkins M.J."/>
            <person name="Williams K.H."/>
            <person name="Banfield J.F."/>
        </authorList>
    </citation>
    <scope>NUCLEOTIDE SEQUENCE [LARGE SCALE GENOMIC DNA]</scope>
</reference>
<proteinExistence type="predicted"/>
<dbReference type="Gene3D" id="1.10.101.10">
    <property type="entry name" value="PGBD-like superfamily/PGBD"/>
    <property type="match status" value="1"/>
</dbReference>
<dbReference type="Proteomes" id="UP000034299">
    <property type="component" value="Unassembled WGS sequence"/>
</dbReference>
<gene>
    <name evidence="3" type="ORF">UU69_C0008G0017</name>
</gene>
<evidence type="ECO:0000259" key="2">
    <source>
        <dbReference type="PROSITE" id="PS50853"/>
    </source>
</evidence>
<dbReference type="InterPro" id="IPR013783">
    <property type="entry name" value="Ig-like_fold"/>
</dbReference>
<protein>
    <recommendedName>
        <fullName evidence="2">Fibronectin type-III domain-containing protein</fullName>
    </recommendedName>
</protein>
<evidence type="ECO:0000313" key="3">
    <source>
        <dbReference type="EMBL" id="KKS13332.1"/>
    </source>
</evidence>
<sequence length="1571" mass="164955">MKRLVFGIIVIILGVSAVGGVFNELKILGVKEVTTHLRLKVSKEKILKHWTEDGVKKYEYVSDVEVSTNGAELTKNSIVHRKGIDEKGKEIFEAKVFSADTFVQEISTKKWYEIEYATSTEASFNEQLALNWWEKIKNLVVSPVYADTMTFYPDADPEVATVDGHAWRSTAAETWANKIGGAGTSNSSVATTHRAIYIDSSATENAWDLNYRTILLFDTSSAPDNAIIDSATISLKVTEAVDTLGITPDYVIVSSTPASNTALANGDYNQLGSTPFSDVLAYGTFTVGQWATSTLNAAGIADISLTSISKFGLRNSNYDLAAIAPAWSSNVYSRVTVNSADNIGTASDPFLTIVYHQNTIPTATAITPVQTSGTIVTLSTAVADANNDATSLILEYSTDNSTWASSTLATVTPSEGAVTTATGLISGIDTNLDGSVDLNIQWNAGTDINNTDDSTVYFRIIPNDGTANGSTQTSAAFAVDTLVPTAPGNLGISTTSTQGVIFSFGSQTSETNFVEYKIFYKAGSSGVAITDTAMTSSTYSSLGSKTYSGETTIALTGLATSTQYVAKIWAYDTFGNLTPSSGEISFYTLATAPGTPTVTASTTLSTALKIVLNQATNPSGVTYGICKTTNGTSCASNSYLQADGTLGASAVWQSYTTWGGATGQDIIGLTANTSYQFLTQASNGDNYTTSLSTANSATYTLANAVTSFSVSNTSVTSTLQLQLSWTNNSQTGMKMERDNGCDGTYDATLYDSTSANDSSPTSTSSNLTANTCYQFKISSYNGSGVVNSNSVATTSQITTPPGQPQNVTTSNIDTTEITWTWDAVTGATSYGVYNNSTGALLSTVTGATSYLQSPLSLNTSYSIVVRAVNTNGTGIASSAATAVTGVDAPTGITAAAGGKTASSITWSWTDGGQSGFYARNKNLTTQNSDWIVTNSWNQTDLSANTSYTVQVKAKNSSGTNTAYTEASAYSAQNAPSGITFSSVTATGITATVDGTFTNNGIASSLIHFSNGAGSTQDVTSGASWANSGLTPNTNYTYTVYATNGNGDQTTSVSDSKYSLANTPGTITTSVGSSATTLVLTLSANSNPTNTNVVIYSSSTSQYVNSTTEELTGTSSSYDTFANWGTVTVNGLTPNTSYQFLAVAKNGANVLTASSTASAALYTLAATPTGFSTVVDSSSQITTSWAANSNPTGTEFYVEVVGDSSKNSGWITGTSYAFTGLTQGTNYSFKVKARNGNGVTTDWLTSSTATTQSSGGGGAVAVAAPVIIPTVIAEINSTPVTVKVDGSITSLSNHAVSSGGVVNAVFSTNSAVSMVVDDVKHTIVLNGIKNNVAKFTAYSSPQSFEVKQGEEKIIDLNNDGHADLHILVKKILSAEKKADVTMTVLDDLTFTINDNMSFVTSSLITLRLKSIPNVEMISFSENKNFVGASFFPYTEFSIFKLSPGAGLKTVYARLRTKQGGTADVSDTITLLSDESAVADNLNAMPTEIVAAPKKSSTTKYIFKNYLYLGSRGMEVRQLQMKLKELGFFTYPKITGIFGSATKAAVVKFQKANKLKPYPGWVGKGTREVLNQQ</sequence>
<keyword evidence="1" id="KW-0677">Repeat</keyword>
<dbReference type="InterPro" id="IPR002477">
    <property type="entry name" value="Peptidoglycan-bd-like"/>
</dbReference>
<dbReference type="Pfam" id="PF00041">
    <property type="entry name" value="fn3"/>
    <property type="match status" value="2"/>
</dbReference>
<dbReference type="CDD" id="cd00063">
    <property type="entry name" value="FN3"/>
    <property type="match status" value="2"/>
</dbReference>
<evidence type="ECO:0000313" key="4">
    <source>
        <dbReference type="Proteomes" id="UP000034299"/>
    </source>
</evidence>
<comment type="caution">
    <text evidence="3">The sequence shown here is derived from an EMBL/GenBank/DDBJ whole genome shotgun (WGS) entry which is preliminary data.</text>
</comment>
<dbReference type="PANTHER" id="PTHR46708:SF2">
    <property type="entry name" value="FIBRONECTIN TYPE-III DOMAIN-CONTAINING PROTEIN"/>
    <property type="match status" value="1"/>
</dbReference>
<dbReference type="InterPro" id="IPR036365">
    <property type="entry name" value="PGBD-like_sf"/>
</dbReference>
<accession>A0A0G0WML9</accession>
<feature type="domain" description="Fibronectin type-III" evidence="2">
    <location>
        <begin position="803"/>
        <end position="887"/>
    </location>
</feature>
<dbReference type="InterPro" id="IPR003961">
    <property type="entry name" value="FN3_dom"/>
</dbReference>
<feature type="domain" description="Fibronectin type-III" evidence="2">
    <location>
        <begin position="1062"/>
        <end position="1165"/>
    </location>
</feature>